<protein>
    <recommendedName>
        <fullName evidence="2">CAAX prenyl protease 2/Lysostaphin resistance protein A-like domain-containing protein</fullName>
    </recommendedName>
</protein>
<gene>
    <name evidence="3" type="ORF">ATL31_1542</name>
</gene>
<dbReference type="InterPro" id="IPR003675">
    <property type="entry name" value="Rce1/LyrA-like_dom"/>
</dbReference>
<feature type="domain" description="CAAX prenyl protease 2/Lysostaphin resistance protein A-like" evidence="2">
    <location>
        <begin position="159"/>
        <end position="244"/>
    </location>
</feature>
<dbReference type="GO" id="GO:0080120">
    <property type="term" value="P:CAAX-box protein maturation"/>
    <property type="evidence" value="ECO:0007669"/>
    <property type="project" value="UniProtKB-ARBA"/>
</dbReference>
<organism evidence="3 4">
    <name type="scientific">Phycicoccus duodecadis</name>
    <dbReference type="NCBI Taxonomy" id="173053"/>
    <lineage>
        <taxon>Bacteria</taxon>
        <taxon>Bacillati</taxon>
        <taxon>Actinomycetota</taxon>
        <taxon>Actinomycetes</taxon>
        <taxon>Micrococcales</taxon>
        <taxon>Intrasporangiaceae</taxon>
        <taxon>Phycicoccus</taxon>
    </lineage>
</organism>
<evidence type="ECO:0000256" key="1">
    <source>
        <dbReference type="SAM" id="Phobius"/>
    </source>
</evidence>
<keyword evidence="1" id="KW-1133">Transmembrane helix</keyword>
<evidence type="ECO:0000313" key="3">
    <source>
        <dbReference type="EMBL" id="PKW26724.1"/>
    </source>
</evidence>
<name>A0A2N3YIP1_9MICO</name>
<feature type="transmembrane region" description="Helical" evidence="1">
    <location>
        <begin position="190"/>
        <end position="220"/>
    </location>
</feature>
<feature type="transmembrane region" description="Helical" evidence="1">
    <location>
        <begin position="78"/>
        <end position="100"/>
    </location>
</feature>
<feature type="transmembrane region" description="Helical" evidence="1">
    <location>
        <begin position="232"/>
        <end position="254"/>
    </location>
</feature>
<proteinExistence type="predicted"/>
<dbReference type="Proteomes" id="UP000233781">
    <property type="component" value="Unassembled WGS sequence"/>
</dbReference>
<feature type="transmembrane region" description="Helical" evidence="1">
    <location>
        <begin position="121"/>
        <end position="143"/>
    </location>
</feature>
<feature type="transmembrane region" description="Helical" evidence="1">
    <location>
        <begin position="155"/>
        <end position="178"/>
    </location>
</feature>
<dbReference type="Pfam" id="PF02517">
    <property type="entry name" value="Rce1-like"/>
    <property type="match status" value="1"/>
</dbReference>
<feature type="transmembrane region" description="Helical" evidence="1">
    <location>
        <begin position="53"/>
        <end position="72"/>
    </location>
</feature>
<sequence length="258" mass="27301">MTAGGRAPGGPRASGGWRLHPVTELRSFVRAALVDPVPRDHTEPDWAFRRRRVVVVVTLLVGAALLTWALRIEPGDPMFYVATFALAAAWAVGALVSGPLHLGRGHTRHGDVESRAVVQSLALGVMLLGLFLAGAVVVARIPFLRDPVLTLLDHARYGSLAVVAVVTIVNGVAEELYFRGALYAGVGRRHAVAVTTIVYALVTATSGIPLLVFAAALVGVVVGLQRRVTGGILGPIVTHLTWSLGMLFLLPVVLDRLS</sequence>
<keyword evidence="1" id="KW-0812">Transmembrane</keyword>
<comment type="caution">
    <text evidence="3">The sequence shown here is derived from an EMBL/GenBank/DDBJ whole genome shotgun (WGS) entry which is preliminary data.</text>
</comment>
<accession>A0A2N3YIP1</accession>
<evidence type="ECO:0000259" key="2">
    <source>
        <dbReference type="Pfam" id="PF02517"/>
    </source>
</evidence>
<dbReference type="AlphaFoldDB" id="A0A2N3YIP1"/>
<keyword evidence="4" id="KW-1185">Reference proteome</keyword>
<reference evidence="3 4" key="1">
    <citation type="submission" date="2017-12" db="EMBL/GenBank/DDBJ databases">
        <title>Sequencing the genomes of 1000 Actinobacteria strains.</title>
        <authorList>
            <person name="Klenk H.-P."/>
        </authorList>
    </citation>
    <scope>NUCLEOTIDE SEQUENCE [LARGE SCALE GENOMIC DNA]</scope>
    <source>
        <strain evidence="3 4">DSM 12806</strain>
    </source>
</reference>
<dbReference type="GO" id="GO:0004175">
    <property type="term" value="F:endopeptidase activity"/>
    <property type="evidence" value="ECO:0007669"/>
    <property type="project" value="UniProtKB-ARBA"/>
</dbReference>
<dbReference type="EMBL" id="PJNE01000001">
    <property type="protein sequence ID" value="PKW26724.1"/>
    <property type="molecule type" value="Genomic_DNA"/>
</dbReference>
<evidence type="ECO:0000313" key="4">
    <source>
        <dbReference type="Proteomes" id="UP000233781"/>
    </source>
</evidence>
<keyword evidence="1" id="KW-0472">Membrane</keyword>